<reference evidence="1 2" key="1">
    <citation type="submission" date="2022-03" db="EMBL/GenBank/DDBJ databases">
        <title>Complete genome of Streptomyces rimosus ssp. rimosus R7 (=ATCC 10970).</title>
        <authorList>
            <person name="Beganovic S."/>
            <person name="Ruckert C."/>
            <person name="Busche T."/>
            <person name="Kalinowski J."/>
            <person name="Wittmann C."/>
        </authorList>
    </citation>
    <scope>NUCLEOTIDE SEQUENCE [LARGE SCALE GENOMIC DNA]</scope>
    <source>
        <strain evidence="1 2">R7</strain>
    </source>
</reference>
<evidence type="ECO:0000313" key="1">
    <source>
        <dbReference type="EMBL" id="UNZ04472.1"/>
    </source>
</evidence>
<accession>A0ABY3Z2V9</accession>
<dbReference type="Proteomes" id="UP000829494">
    <property type="component" value="Chromosome"/>
</dbReference>
<keyword evidence="2" id="KW-1185">Reference proteome</keyword>
<protein>
    <submittedName>
        <fullName evidence="1">Uncharacterized protein</fullName>
    </submittedName>
</protein>
<sequence>MIASCPHGIAAGSWVRNSFAYPFGYVRPASSGRKRGYQTVRITGKRGRVAGIATAAVFVGGMLLGTATPASAKSNDYACGNWKSGKHAWSASCIVWSGKARSETECYSAKKKKTYAQHGAWVGRGSWTFSGNCGKDRLVSLDTRWKR</sequence>
<name>A0ABY3Z2V9_STRRM</name>
<gene>
    <name evidence="1" type="ORF">SRIMR7_20140</name>
</gene>
<evidence type="ECO:0000313" key="2">
    <source>
        <dbReference type="Proteomes" id="UP000829494"/>
    </source>
</evidence>
<organism evidence="1 2">
    <name type="scientific">Streptomyces rimosus subsp. rimosus</name>
    <dbReference type="NCBI Taxonomy" id="132474"/>
    <lineage>
        <taxon>Bacteria</taxon>
        <taxon>Bacillati</taxon>
        <taxon>Actinomycetota</taxon>
        <taxon>Actinomycetes</taxon>
        <taxon>Kitasatosporales</taxon>
        <taxon>Streptomycetaceae</taxon>
        <taxon>Streptomyces</taxon>
    </lineage>
</organism>
<dbReference type="EMBL" id="CP094298">
    <property type="protein sequence ID" value="UNZ04472.1"/>
    <property type="molecule type" value="Genomic_DNA"/>
</dbReference>
<proteinExistence type="predicted"/>